<feature type="domain" description="NAD-dependent epimerase/dehydratase" evidence="1">
    <location>
        <begin position="4"/>
        <end position="133"/>
    </location>
</feature>
<dbReference type="Pfam" id="PF01370">
    <property type="entry name" value="Epimerase"/>
    <property type="match status" value="1"/>
</dbReference>
<name>A0A1X7I554_9SPHI</name>
<dbReference type="EMBL" id="FXAU01000001">
    <property type="protein sequence ID" value="SMG08879.1"/>
    <property type="molecule type" value="Genomic_DNA"/>
</dbReference>
<dbReference type="RefSeq" id="WP_085471290.1">
    <property type="nucleotide sequence ID" value="NZ_FXAU01000001.1"/>
</dbReference>
<proteinExistence type="predicted"/>
<dbReference type="STRING" id="561061.SAMN05660862_0406"/>
<evidence type="ECO:0000313" key="3">
    <source>
        <dbReference type="Proteomes" id="UP000192980"/>
    </source>
</evidence>
<evidence type="ECO:0000313" key="2">
    <source>
        <dbReference type="EMBL" id="SMG08879.1"/>
    </source>
</evidence>
<gene>
    <name evidence="2" type="ORF">SAMN05660862_0406</name>
</gene>
<dbReference type="OrthoDB" id="751203at2"/>
<dbReference type="SUPFAM" id="SSF51735">
    <property type="entry name" value="NAD(P)-binding Rossmann-fold domains"/>
    <property type="match status" value="1"/>
</dbReference>
<dbReference type="InterPro" id="IPR001509">
    <property type="entry name" value="Epimerase_deHydtase"/>
</dbReference>
<accession>A0A1X7I554</accession>
<reference evidence="2 3" key="1">
    <citation type="submission" date="2017-04" db="EMBL/GenBank/DDBJ databases">
        <authorList>
            <person name="Afonso C.L."/>
            <person name="Miller P.J."/>
            <person name="Scott M.A."/>
            <person name="Spackman E."/>
            <person name="Goraichik I."/>
            <person name="Dimitrov K.M."/>
            <person name="Suarez D.L."/>
            <person name="Swayne D.E."/>
        </authorList>
    </citation>
    <scope>NUCLEOTIDE SEQUENCE [LARGE SCALE GENOMIC DNA]</scope>
    <source>
        <strain evidence="2 3">DSM 22418</strain>
    </source>
</reference>
<protein>
    <submittedName>
        <fullName evidence="2">Nucleoside-diphosphate-sugar epimerase</fullName>
    </submittedName>
</protein>
<dbReference type="Proteomes" id="UP000192980">
    <property type="component" value="Unassembled WGS sequence"/>
</dbReference>
<evidence type="ECO:0000259" key="1">
    <source>
        <dbReference type="Pfam" id="PF01370"/>
    </source>
</evidence>
<dbReference type="InterPro" id="IPR036291">
    <property type="entry name" value="NAD(P)-bd_dom_sf"/>
</dbReference>
<dbReference type="AlphaFoldDB" id="A0A1X7I554"/>
<organism evidence="2 3">
    <name type="scientific">Sphingobacterium psychroaquaticum</name>
    <dbReference type="NCBI Taxonomy" id="561061"/>
    <lineage>
        <taxon>Bacteria</taxon>
        <taxon>Pseudomonadati</taxon>
        <taxon>Bacteroidota</taxon>
        <taxon>Sphingobacteriia</taxon>
        <taxon>Sphingobacteriales</taxon>
        <taxon>Sphingobacteriaceae</taxon>
        <taxon>Sphingobacterium</taxon>
    </lineage>
</organism>
<sequence>MTFLILGCGWVGEAFAHAVKACGHTVILTTTNPAKQERFIAAGFTVLCVDFDTSIDISVFPEQVDYILNSIPATKQLGQEVLSHRLNQVVRVLEKVTYKQQIFLSSVGVYPDETGLYTEESAVDETSNLCYAEQRMQVCPRTIVYRLGGLFGQERIFAKYFQNRVCVTGGQPANFVHQEDVVALLQLGFQAQLQYSVYNITAPEHPLKKEVILKSARRYGFSLPSSFTDEASFQKVVSGERIISELKYTFIYKSPLDF</sequence>
<keyword evidence="3" id="KW-1185">Reference proteome</keyword>
<dbReference type="Gene3D" id="3.40.50.720">
    <property type="entry name" value="NAD(P)-binding Rossmann-like Domain"/>
    <property type="match status" value="1"/>
</dbReference>